<gene>
    <name evidence="1" type="ORF">K444DRAFT_629801</name>
</gene>
<dbReference type="OrthoDB" id="10340614at2759"/>
<reference evidence="1 2" key="1">
    <citation type="submission" date="2016-04" db="EMBL/GenBank/DDBJ databases">
        <title>A degradative enzymes factory behind the ericoid mycorrhizal symbiosis.</title>
        <authorList>
            <consortium name="DOE Joint Genome Institute"/>
            <person name="Martino E."/>
            <person name="Morin E."/>
            <person name="Grelet G."/>
            <person name="Kuo A."/>
            <person name="Kohler A."/>
            <person name="Daghino S."/>
            <person name="Barry K."/>
            <person name="Choi C."/>
            <person name="Cichocki N."/>
            <person name="Clum A."/>
            <person name="Copeland A."/>
            <person name="Hainaut M."/>
            <person name="Haridas S."/>
            <person name="Labutti K."/>
            <person name="Lindquist E."/>
            <person name="Lipzen A."/>
            <person name="Khouja H.-R."/>
            <person name="Murat C."/>
            <person name="Ohm R."/>
            <person name="Olson A."/>
            <person name="Spatafora J."/>
            <person name="Veneault-Fourrey C."/>
            <person name="Henrissat B."/>
            <person name="Grigoriev I."/>
            <person name="Martin F."/>
            <person name="Perotto S."/>
        </authorList>
    </citation>
    <scope>NUCLEOTIDE SEQUENCE [LARGE SCALE GENOMIC DNA]</scope>
    <source>
        <strain evidence="1 2">E</strain>
    </source>
</reference>
<sequence length="249" mass="26955">MSERSEASNYTWLKYLCDLDLGRELAVQNSSGIVRVAVLSCMKQHKSTREHFAKLRMLDPQPRGIERVLAAVNRSASSNKIKTLSNVFRNEVQDQVVVSGISKIREVLAVIGTSTFSWPFVASTESDFTRCLNAAYTTYAPVLATYVPFGNAGNGTAWENGNGRLGIEDIAGINLAGTAGVVTESTPVKPPKGSSKRRATMDYLNDLLALPKPIVDAFQFFAEPRAFAFAHLTPTVSGIHTSVGLENGG</sequence>
<evidence type="ECO:0000313" key="1">
    <source>
        <dbReference type="EMBL" id="PMD59943.1"/>
    </source>
</evidence>
<dbReference type="EMBL" id="KZ613803">
    <property type="protein sequence ID" value="PMD59943.1"/>
    <property type="molecule type" value="Genomic_DNA"/>
</dbReference>
<dbReference type="AlphaFoldDB" id="A0A2J6TAC9"/>
<name>A0A2J6TAC9_9HELO</name>
<evidence type="ECO:0000313" key="2">
    <source>
        <dbReference type="Proteomes" id="UP000235371"/>
    </source>
</evidence>
<dbReference type="Proteomes" id="UP000235371">
    <property type="component" value="Unassembled WGS sequence"/>
</dbReference>
<dbReference type="InParanoid" id="A0A2J6TAC9"/>
<dbReference type="GeneID" id="36591187"/>
<organism evidence="1 2">
    <name type="scientific">Hyaloscypha bicolor E</name>
    <dbReference type="NCBI Taxonomy" id="1095630"/>
    <lineage>
        <taxon>Eukaryota</taxon>
        <taxon>Fungi</taxon>
        <taxon>Dikarya</taxon>
        <taxon>Ascomycota</taxon>
        <taxon>Pezizomycotina</taxon>
        <taxon>Leotiomycetes</taxon>
        <taxon>Helotiales</taxon>
        <taxon>Hyaloscyphaceae</taxon>
        <taxon>Hyaloscypha</taxon>
        <taxon>Hyaloscypha bicolor</taxon>
    </lineage>
</organism>
<accession>A0A2J6TAC9</accession>
<protein>
    <submittedName>
        <fullName evidence="1">Uncharacterized protein</fullName>
    </submittedName>
</protein>
<dbReference type="RefSeq" id="XP_024736847.1">
    <property type="nucleotide sequence ID" value="XM_024883110.1"/>
</dbReference>
<keyword evidence="2" id="KW-1185">Reference proteome</keyword>
<proteinExistence type="predicted"/>